<dbReference type="Gene3D" id="1.20.58.480">
    <property type="match status" value="1"/>
</dbReference>
<dbReference type="GO" id="GO:0046872">
    <property type="term" value="F:metal ion binding"/>
    <property type="evidence" value="ECO:0007669"/>
    <property type="project" value="InterPro"/>
</dbReference>
<dbReference type="SUPFAM" id="SSF140959">
    <property type="entry name" value="Indolic compounds 2,3-dioxygenase-like"/>
    <property type="match status" value="1"/>
</dbReference>
<dbReference type="AlphaFoldDB" id="A0A1G7LL83"/>
<accession>A0A1G7LL83</accession>
<dbReference type="Proteomes" id="UP000198748">
    <property type="component" value="Unassembled WGS sequence"/>
</dbReference>
<dbReference type="EMBL" id="FNAN01000011">
    <property type="protein sequence ID" value="SDF50114.1"/>
    <property type="molecule type" value="Genomic_DNA"/>
</dbReference>
<dbReference type="GO" id="GO:0020037">
    <property type="term" value="F:heme binding"/>
    <property type="evidence" value="ECO:0007669"/>
    <property type="project" value="InterPro"/>
</dbReference>
<dbReference type="Pfam" id="PF08933">
    <property type="entry name" value="PrnB"/>
    <property type="match status" value="1"/>
</dbReference>
<protein>
    <submittedName>
        <fullName evidence="1">Uncharacterized protein</fullName>
    </submittedName>
</protein>
<dbReference type="OrthoDB" id="918766at2"/>
<dbReference type="Gene3D" id="1.20.58.1320">
    <property type="match status" value="1"/>
</dbReference>
<dbReference type="InterPro" id="IPR015029">
    <property type="entry name" value="PrnB"/>
</dbReference>
<dbReference type="InterPro" id="IPR037217">
    <property type="entry name" value="Trp/Indoleamine_2_3_dOase-like"/>
</dbReference>
<organism evidence="1 2">
    <name type="scientific">Dyadobacter soli</name>
    <dbReference type="NCBI Taxonomy" id="659014"/>
    <lineage>
        <taxon>Bacteria</taxon>
        <taxon>Pseudomonadati</taxon>
        <taxon>Bacteroidota</taxon>
        <taxon>Cytophagia</taxon>
        <taxon>Cytophagales</taxon>
        <taxon>Spirosomataceae</taxon>
        <taxon>Dyadobacter</taxon>
    </lineage>
</organism>
<dbReference type="GO" id="GO:0019441">
    <property type="term" value="P:L-tryptophan catabolic process to kynurenine"/>
    <property type="evidence" value="ECO:0007669"/>
    <property type="project" value="InterPro"/>
</dbReference>
<keyword evidence="2" id="KW-1185">Reference proteome</keyword>
<name>A0A1G7LL83_9BACT</name>
<sequence>MTAVAYGIWKGQEKSSENDIIANLDPLGADDLMKRIPDINNSRDVSALVSLANTVTPSLCGAQDLEYHQANAAIRDIGIFLGSIKRHGIEPCAVIHDLEAIMNVLAETTSMPPRDTLLHYTVWNPADHRRRTYTDTRDEHCLIDSVVKAMDPLVKAIRLLANLHHTPMQFTDFKIICENAAARFQQVVDGMVLARRNVSLSFFATELRLYFDPVRIGGREYLGPGAVEMPMFVFDQLLWSCDCADEDYRVFKETYLPYVHPEMRDIYLKYQKHDSLLGKCFRTIIDDRLDFDPIVLESMRALRQCFQQLKRFRMPHKKVAEEAYAQEIREVDSENSDHRSHGSGGYSPDILSHIVKLTNQKVAKLDAYISFYEVKSGASLVYSGR</sequence>
<evidence type="ECO:0000313" key="2">
    <source>
        <dbReference type="Proteomes" id="UP000198748"/>
    </source>
</evidence>
<reference evidence="2" key="1">
    <citation type="submission" date="2016-10" db="EMBL/GenBank/DDBJ databases">
        <authorList>
            <person name="Varghese N."/>
            <person name="Submissions S."/>
        </authorList>
    </citation>
    <scope>NUCLEOTIDE SEQUENCE [LARGE SCALE GENOMIC DNA]</scope>
    <source>
        <strain evidence="2">DSM 25329</strain>
    </source>
</reference>
<evidence type="ECO:0000313" key="1">
    <source>
        <dbReference type="EMBL" id="SDF50114.1"/>
    </source>
</evidence>
<dbReference type="RefSeq" id="WP_090153236.1">
    <property type="nucleotide sequence ID" value="NZ_FNAN01000011.1"/>
</dbReference>
<gene>
    <name evidence="1" type="ORF">SAMN04487996_11118</name>
</gene>
<proteinExistence type="predicted"/>
<dbReference type="STRING" id="659014.SAMN04487996_11118"/>